<keyword evidence="1" id="KW-0472">Membrane</keyword>
<evidence type="ECO:0000313" key="3">
    <source>
        <dbReference type="Proteomes" id="UP000377798"/>
    </source>
</evidence>
<dbReference type="AlphaFoldDB" id="A0A8H2M5A9"/>
<keyword evidence="1" id="KW-0812">Transmembrane</keyword>
<sequence>MVINKKNVLLISIISFIAVIIIFLYFNNDKSYEKIREILPENYYEIDFSDGDAYKNVKFTKEIKKELSDLLIANDIKELDKDDWLKIEPMKFIEIVSDGKTKLLIYAESDNTYIECYENGKVFRTYITENDLTEKIKNIINISVN</sequence>
<feature type="transmembrane region" description="Helical" evidence="1">
    <location>
        <begin position="7"/>
        <end position="26"/>
    </location>
</feature>
<proteinExistence type="predicted"/>
<protein>
    <submittedName>
        <fullName evidence="2">Uncharacterized protein</fullName>
    </submittedName>
</protein>
<keyword evidence="3" id="KW-1185">Reference proteome</keyword>
<evidence type="ECO:0000256" key="1">
    <source>
        <dbReference type="SAM" id="Phobius"/>
    </source>
</evidence>
<gene>
    <name evidence="2" type="ORF">NCTC13150_01219</name>
</gene>
<reference evidence="2 3" key="1">
    <citation type="submission" date="2019-02" db="EMBL/GenBank/DDBJ databases">
        <authorList>
            <consortium name="Pathogen Informatics"/>
        </authorList>
    </citation>
    <scope>NUCLEOTIDE SEQUENCE [LARGE SCALE GENOMIC DNA]</scope>
    <source>
        <strain evidence="2 3">3012STDY7089603</strain>
    </source>
</reference>
<dbReference type="Proteomes" id="UP000377798">
    <property type="component" value="Unassembled WGS sequence"/>
</dbReference>
<dbReference type="RefSeq" id="WP_004812269.1">
    <property type="nucleotide sequence ID" value="NZ_CAACYI010000001.1"/>
</dbReference>
<accession>A0A8H2M5A9</accession>
<evidence type="ECO:0000313" key="2">
    <source>
        <dbReference type="EMBL" id="VFB16669.1"/>
    </source>
</evidence>
<keyword evidence="1" id="KW-1133">Transmembrane helix</keyword>
<comment type="caution">
    <text evidence="2">The sequence shown here is derived from an EMBL/GenBank/DDBJ whole genome shotgun (WGS) entry which is preliminary data.</text>
</comment>
<organism evidence="2 3">
    <name type="scientific">Urinicoccus massiliensis</name>
    <dbReference type="NCBI Taxonomy" id="1723382"/>
    <lineage>
        <taxon>Bacteria</taxon>
        <taxon>Bacillati</taxon>
        <taxon>Bacillota</taxon>
        <taxon>Tissierellia</taxon>
        <taxon>Tissierellales</taxon>
        <taxon>Peptoniphilaceae</taxon>
        <taxon>Urinicoccus</taxon>
    </lineage>
</organism>
<dbReference type="EMBL" id="CAACYI010000001">
    <property type="protein sequence ID" value="VFB16669.1"/>
    <property type="molecule type" value="Genomic_DNA"/>
</dbReference>
<name>A0A8H2M5A9_9FIRM</name>